<gene>
    <name evidence="3" type="ORF">CC1G_13347</name>
</gene>
<dbReference type="KEGG" id="cci:CC1G_13347"/>
<dbReference type="SUPFAM" id="SSF52540">
    <property type="entry name" value="P-loop containing nucleoside triphosphate hydrolases"/>
    <property type="match status" value="2"/>
</dbReference>
<dbReference type="Proteomes" id="UP000001861">
    <property type="component" value="Unassembled WGS sequence"/>
</dbReference>
<dbReference type="InterPro" id="IPR027417">
    <property type="entry name" value="P-loop_NTPase"/>
</dbReference>
<dbReference type="OrthoDB" id="432234at2759"/>
<comment type="similarity">
    <text evidence="1">Belongs to the helicase family.</text>
</comment>
<feature type="domain" description="DNA helicase Pif1-like DEAD-box helicase" evidence="2">
    <location>
        <begin position="1"/>
        <end position="198"/>
    </location>
</feature>
<keyword evidence="1" id="KW-0378">Hydrolase</keyword>
<evidence type="ECO:0000313" key="4">
    <source>
        <dbReference type="Proteomes" id="UP000001861"/>
    </source>
</evidence>
<accession>A8PIK1</accession>
<dbReference type="GO" id="GO:0016887">
    <property type="term" value="F:ATP hydrolysis activity"/>
    <property type="evidence" value="ECO:0007669"/>
    <property type="project" value="RHEA"/>
</dbReference>
<keyword evidence="1" id="KW-0234">DNA repair</keyword>
<comment type="catalytic activity">
    <reaction evidence="1">
        <text>ATP + H2O = ADP + phosphate + H(+)</text>
        <dbReference type="Rhea" id="RHEA:13065"/>
        <dbReference type="ChEBI" id="CHEBI:15377"/>
        <dbReference type="ChEBI" id="CHEBI:15378"/>
        <dbReference type="ChEBI" id="CHEBI:30616"/>
        <dbReference type="ChEBI" id="CHEBI:43474"/>
        <dbReference type="ChEBI" id="CHEBI:456216"/>
        <dbReference type="EC" id="5.6.2.3"/>
    </reaction>
</comment>
<keyword evidence="1" id="KW-0227">DNA damage</keyword>
<proteinExistence type="inferred from homology"/>
<comment type="caution">
    <text evidence="3">The sequence shown here is derived from an EMBL/GenBank/DDBJ whole genome shotgun (WGS) entry which is preliminary data.</text>
</comment>
<dbReference type="GO" id="GO:0043139">
    <property type="term" value="F:5'-3' DNA helicase activity"/>
    <property type="evidence" value="ECO:0007669"/>
    <property type="project" value="UniProtKB-EC"/>
</dbReference>
<reference evidence="3 4" key="1">
    <citation type="journal article" date="2010" name="Proc. Natl. Acad. Sci. U.S.A.">
        <title>Insights into evolution of multicellular fungi from the assembled chromosomes of the mushroom Coprinopsis cinerea (Coprinus cinereus).</title>
        <authorList>
            <person name="Stajich J.E."/>
            <person name="Wilke S.K."/>
            <person name="Ahren D."/>
            <person name="Au C.H."/>
            <person name="Birren B.W."/>
            <person name="Borodovsky M."/>
            <person name="Burns C."/>
            <person name="Canback B."/>
            <person name="Casselton L.A."/>
            <person name="Cheng C.K."/>
            <person name="Deng J."/>
            <person name="Dietrich F.S."/>
            <person name="Fargo D.C."/>
            <person name="Farman M.L."/>
            <person name="Gathman A.C."/>
            <person name="Goldberg J."/>
            <person name="Guigo R."/>
            <person name="Hoegger P.J."/>
            <person name="Hooker J.B."/>
            <person name="Huggins A."/>
            <person name="James T.Y."/>
            <person name="Kamada T."/>
            <person name="Kilaru S."/>
            <person name="Kodira C."/>
            <person name="Kues U."/>
            <person name="Kupfer D."/>
            <person name="Kwan H.S."/>
            <person name="Lomsadze A."/>
            <person name="Li W."/>
            <person name="Lilly W.W."/>
            <person name="Ma L.J."/>
            <person name="Mackey A.J."/>
            <person name="Manning G."/>
            <person name="Martin F."/>
            <person name="Muraguchi H."/>
            <person name="Natvig D.O."/>
            <person name="Palmerini H."/>
            <person name="Ramesh M.A."/>
            <person name="Rehmeyer C.J."/>
            <person name="Roe B.A."/>
            <person name="Shenoy N."/>
            <person name="Stanke M."/>
            <person name="Ter-Hovhannisyan V."/>
            <person name="Tunlid A."/>
            <person name="Velagapudi R."/>
            <person name="Vision T.J."/>
            <person name="Zeng Q."/>
            <person name="Zolan M.E."/>
            <person name="Pukkila P.J."/>
        </authorList>
    </citation>
    <scope>NUCLEOTIDE SEQUENCE [LARGE SCALE GENOMIC DNA]</scope>
    <source>
        <strain evidence="4">Okayama-7 / 130 / ATCC MYA-4618 / FGSC 9003</strain>
    </source>
</reference>
<dbReference type="AlphaFoldDB" id="A8PIK1"/>
<sequence length="486" mass="53922">MYVGGSGGTGKSHIIKAIVTLFKALGRFSELLIGAPTGIAVTLIGGTTLHSLLMVGTSSKAQINPRLYETWRPVQYLIVDEVSMLGAQFMALLSTRLKIAKGDDIQAATRNFGGINIIFMGDFCQLAPPKQKSLYSYQLVREPSFAESRNMRGFENVAGAYLWRQVSAVVLLKKNQRQSSDSTFATILNHICEGTCRDDIGREVRINGRTILAYLREREISRVAVSDPLSLKLFSNAPVVVGSKTLRDVLNANLVRYHASRTGKSVFLYHSIDSTRAVSLSHHDYTTLWDLPSRKTQESLGRLPLFIGMRVMVTENVSIPYRVVNGAEGEVVDIVYSWESLAGVKIRVANAVYVKITGSNLKLPGFHPDVVPLCPRPVSVQLPLVLEGGAIKGFRRRQVPIVPAYSYTDYKSQGRSLDRVIVDLETARGQGLYVMLSRVRTLEGLLILTWTPSVRILQRMSGELRTELDRLKELDRLTLQESLALV</sequence>
<name>A8PIK1_COPC7</name>
<dbReference type="InterPro" id="IPR010285">
    <property type="entry name" value="DNA_helicase_pif1-like_DEAD"/>
</dbReference>
<dbReference type="STRING" id="240176.A8PIK1"/>
<evidence type="ECO:0000256" key="1">
    <source>
        <dbReference type="RuleBase" id="RU363044"/>
    </source>
</evidence>
<dbReference type="GO" id="GO:0006281">
    <property type="term" value="P:DNA repair"/>
    <property type="evidence" value="ECO:0007669"/>
    <property type="project" value="UniProtKB-KW"/>
</dbReference>
<organism evidence="3 4">
    <name type="scientific">Coprinopsis cinerea (strain Okayama-7 / 130 / ATCC MYA-4618 / FGSC 9003)</name>
    <name type="common">Inky cap fungus</name>
    <name type="synonym">Hormographiella aspergillata</name>
    <dbReference type="NCBI Taxonomy" id="240176"/>
    <lineage>
        <taxon>Eukaryota</taxon>
        <taxon>Fungi</taxon>
        <taxon>Dikarya</taxon>
        <taxon>Basidiomycota</taxon>
        <taxon>Agaricomycotina</taxon>
        <taxon>Agaricomycetes</taxon>
        <taxon>Agaricomycetidae</taxon>
        <taxon>Agaricales</taxon>
        <taxon>Agaricineae</taxon>
        <taxon>Psathyrellaceae</taxon>
        <taxon>Coprinopsis</taxon>
    </lineage>
</organism>
<dbReference type="GeneID" id="6018291"/>
<dbReference type="EMBL" id="AACS02000039">
    <property type="protein sequence ID" value="EAU80232.1"/>
    <property type="molecule type" value="Genomic_DNA"/>
</dbReference>
<dbReference type="PANTHER" id="PTHR47642">
    <property type="entry name" value="ATP-DEPENDENT DNA HELICASE"/>
    <property type="match status" value="1"/>
</dbReference>
<dbReference type="GO" id="GO:0000723">
    <property type="term" value="P:telomere maintenance"/>
    <property type="evidence" value="ECO:0007669"/>
    <property type="project" value="InterPro"/>
</dbReference>
<dbReference type="eggNOG" id="KOG0987">
    <property type="taxonomic scope" value="Eukaryota"/>
</dbReference>
<protein>
    <recommendedName>
        <fullName evidence="1">ATP-dependent DNA helicase</fullName>
        <ecNumber evidence="1">5.6.2.3</ecNumber>
    </recommendedName>
</protein>
<dbReference type="InterPro" id="IPR051055">
    <property type="entry name" value="PIF1_helicase"/>
</dbReference>
<keyword evidence="4" id="KW-1185">Reference proteome</keyword>
<keyword evidence="1" id="KW-0547">Nucleotide-binding</keyword>
<dbReference type="EC" id="5.6.2.3" evidence="1"/>
<keyword evidence="1" id="KW-0233">DNA recombination</keyword>
<dbReference type="GO" id="GO:0006310">
    <property type="term" value="P:DNA recombination"/>
    <property type="evidence" value="ECO:0007669"/>
    <property type="project" value="UniProtKB-KW"/>
</dbReference>
<dbReference type="RefSeq" id="XP_001841583.1">
    <property type="nucleotide sequence ID" value="XM_001841531.1"/>
</dbReference>
<comment type="cofactor">
    <cofactor evidence="1">
        <name>Mg(2+)</name>
        <dbReference type="ChEBI" id="CHEBI:18420"/>
    </cofactor>
</comment>
<dbReference type="Pfam" id="PF05970">
    <property type="entry name" value="PIF1"/>
    <property type="match status" value="1"/>
</dbReference>
<evidence type="ECO:0000313" key="3">
    <source>
        <dbReference type="EMBL" id="EAU80232.1"/>
    </source>
</evidence>
<keyword evidence="1 3" id="KW-0347">Helicase</keyword>
<dbReference type="VEuPathDB" id="FungiDB:CC1G_13347"/>
<keyword evidence="1" id="KW-0067">ATP-binding</keyword>
<dbReference type="InParanoid" id="A8PIK1"/>
<dbReference type="OMA" id="FACTTEK"/>
<dbReference type="Gene3D" id="3.40.50.300">
    <property type="entry name" value="P-loop containing nucleotide triphosphate hydrolases"/>
    <property type="match status" value="1"/>
</dbReference>
<dbReference type="PANTHER" id="PTHR47642:SF6">
    <property type="entry name" value="ATP-DEPENDENT DNA HELICASE"/>
    <property type="match status" value="1"/>
</dbReference>
<evidence type="ECO:0000259" key="2">
    <source>
        <dbReference type="Pfam" id="PF05970"/>
    </source>
</evidence>
<dbReference type="GO" id="GO:0005524">
    <property type="term" value="F:ATP binding"/>
    <property type="evidence" value="ECO:0007669"/>
    <property type="project" value="UniProtKB-KW"/>
</dbReference>